<keyword evidence="5" id="KW-1185">Reference proteome</keyword>
<organism evidence="4 5">
    <name type="scientific">Malus baccata</name>
    <name type="common">Siberian crab apple</name>
    <name type="synonym">Pyrus baccata</name>
    <dbReference type="NCBI Taxonomy" id="106549"/>
    <lineage>
        <taxon>Eukaryota</taxon>
        <taxon>Viridiplantae</taxon>
        <taxon>Streptophyta</taxon>
        <taxon>Embryophyta</taxon>
        <taxon>Tracheophyta</taxon>
        <taxon>Spermatophyta</taxon>
        <taxon>Magnoliopsida</taxon>
        <taxon>eudicotyledons</taxon>
        <taxon>Gunneridae</taxon>
        <taxon>Pentapetalae</taxon>
        <taxon>rosids</taxon>
        <taxon>fabids</taxon>
        <taxon>Rosales</taxon>
        <taxon>Rosaceae</taxon>
        <taxon>Amygdaloideae</taxon>
        <taxon>Maleae</taxon>
        <taxon>Malus</taxon>
    </lineage>
</organism>
<dbReference type="STRING" id="106549.A0A540K3H7"/>
<evidence type="ECO:0000256" key="1">
    <source>
        <dbReference type="ARBA" id="ARBA00023175"/>
    </source>
</evidence>
<reference evidence="4 5" key="1">
    <citation type="journal article" date="2019" name="G3 (Bethesda)">
        <title>Sequencing of a Wild Apple (Malus baccata) Genome Unravels the Differences Between Cultivated and Wild Apple Species Regarding Disease Resistance and Cold Tolerance.</title>
        <authorList>
            <person name="Chen X."/>
        </authorList>
    </citation>
    <scope>NUCLEOTIDE SEQUENCE [LARGE SCALE GENOMIC DNA]</scope>
    <source>
        <strain evidence="5">cv. Shandingzi</strain>
        <tissue evidence="4">Leaves</tissue>
    </source>
</reference>
<dbReference type="GO" id="GO:0007018">
    <property type="term" value="P:microtubule-based movement"/>
    <property type="evidence" value="ECO:0007669"/>
    <property type="project" value="InterPro"/>
</dbReference>
<comment type="similarity">
    <text evidence="2">Belongs to the TRAFAC class myosin-kinesin ATPase superfamily. Kinesin family.</text>
</comment>
<protein>
    <recommendedName>
        <fullName evidence="3">Kinesin motor domain-containing protein</fullName>
    </recommendedName>
</protein>
<dbReference type="GO" id="GO:0005524">
    <property type="term" value="F:ATP binding"/>
    <property type="evidence" value="ECO:0007669"/>
    <property type="project" value="InterPro"/>
</dbReference>
<dbReference type="AlphaFoldDB" id="A0A540K3H7"/>
<dbReference type="Proteomes" id="UP000315295">
    <property type="component" value="Unassembled WGS sequence"/>
</dbReference>
<sequence>MGAIGGEEVVKWEKMQGASAREEKILVLVRLRPLSEKEVAANEVADWECINDTTILYRNTLREGSTFPTAYTFALAFA</sequence>
<accession>A0A540K3H7</accession>
<dbReference type="GO" id="GO:0003777">
    <property type="term" value="F:microtubule motor activity"/>
    <property type="evidence" value="ECO:0007669"/>
    <property type="project" value="InterPro"/>
</dbReference>
<evidence type="ECO:0000313" key="4">
    <source>
        <dbReference type="EMBL" id="TQD68785.1"/>
    </source>
</evidence>
<comment type="caution">
    <text evidence="4">The sequence shown here is derived from an EMBL/GenBank/DDBJ whole genome shotgun (WGS) entry which is preliminary data.</text>
</comment>
<dbReference type="InterPro" id="IPR001752">
    <property type="entry name" value="Kinesin_motor_dom"/>
</dbReference>
<dbReference type="GO" id="GO:0008017">
    <property type="term" value="F:microtubule binding"/>
    <property type="evidence" value="ECO:0007669"/>
    <property type="project" value="InterPro"/>
</dbReference>
<name>A0A540K3H7_MALBA</name>
<dbReference type="PROSITE" id="PS50067">
    <property type="entry name" value="KINESIN_MOTOR_2"/>
    <property type="match status" value="1"/>
</dbReference>
<evidence type="ECO:0000259" key="3">
    <source>
        <dbReference type="PROSITE" id="PS50067"/>
    </source>
</evidence>
<keyword evidence="1" id="KW-0505">Motor protein</keyword>
<comment type="caution">
    <text evidence="2">Lacks conserved residue(s) required for the propagation of feature annotation.</text>
</comment>
<evidence type="ECO:0000313" key="5">
    <source>
        <dbReference type="Proteomes" id="UP000315295"/>
    </source>
</evidence>
<proteinExistence type="inferred from homology"/>
<feature type="domain" description="Kinesin motor" evidence="3">
    <location>
        <begin position="24"/>
        <end position="78"/>
    </location>
</feature>
<gene>
    <name evidence="4" type="ORF">C1H46_045682</name>
</gene>
<evidence type="ECO:0000256" key="2">
    <source>
        <dbReference type="PROSITE-ProRule" id="PRU00283"/>
    </source>
</evidence>
<dbReference type="EMBL" id="VIEB01009099">
    <property type="protein sequence ID" value="TQD68785.1"/>
    <property type="molecule type" value="Genomic_DNA"/>
</dbReference>